<reference evidence="2 3" key="1">
    <citation type="submission" date="2018-07" db="EMBL/GenBank/DDBJ databases">
        <title>Freshwater and sediment microbial communities from various areas in North America, analyzing microbe dynamics in response to fracking.</title>
        <authorList>
            <person name="Lamendella R."/>
        </authorList>
    </citation>
    <scope>NUCLEOTIDE SEQUENCE [LARGE SCALE GENOMIC DNA]</scope>
    <source>
        <strain evidence="2 3">160A</strain>
    </source>
</reference>
<proteinExistence type="predicted"/>
<name>A0A368VCM8_9BACT</name>
<dbReference type="PANTHER" id="PTHR42767:SF1">
    <property type="entry name" value="ENDO-BETA-1,6-GALACTANASE-LIKE DOMAIN-CONTAINING PROTEIN"/>
    <property type="match status" value="1"/>
</dbReference>
<comment type="caution">
    <text evidence="2">The sequence shown here is derived from an EMBL/GenBank/DDBJ whole genome shotgun (WGS) entry which is preliminary data.</text>
</comment>
<dbReference type="Gene3D" id="3.20.20.80">
    <property type="entry name" value="Glycosidases"/>
    <property type="match status" value="1"/>
</dbReference>
<dbReference type="InterPro" id="IPR039743">
    <property type="entry name" value="6GAL/EXGAL"/>
</dbReference>
<dbReference type="InterPro" id="IPR017853">
    <property type="entry name" value="GH"/>
</dbReference>
<dbReference type="EMBL" id="QPIZ01000002">
    <property type="protein sequence ID" value="RCW38888.1"/>
    <property type="molecule type" value="Genomic_DNA"/>
</dbReference>
<dbReference type="Pfam" id="PF14587">
    <property type="entry name" value="Glyco_hydr_30_2"/>
    <property type="match status" value="1"/>
</dbReference>
<keyword evidence="2" id="KW-0378">Hydrolase</keyword>
<sequence>MLFLFLLSMFLLACENDNDDKNDVEKNTGGELIFVDPSVSLQPIDGFGASDAWRVQFVGANWPLEKRNAMADLLFSQKLKEDGSPEGIGLSLWRFNIGAGSAEQGLASDIGNSWRRSECFLNEDGTYDWTKQAGQQWFLRAAEERGVESFLGFVNSPPVHYTKNGKAYSPGGTNINLEFGRIPDYAELLATVCQHFEQEGLAFDYLSPVNEPQWNWDSPGQEGSPATNGDIASILRELSPKLEEKNVQSQIVVPEAGELQFLYGDFGNAGREDQLHAFFNSSSSNYVGDLSNVKKVALGHSYFTTADVNTLVDVRKTLGNELNSNGGTAGFWQSEFCILENAPDIGDGWGRDLGMGTALYVAKVIHFDLALANAQSWSWWTALSQGDYKDGLIYLDNGINENGEPLDPGAESLKNDGYYRESKLLWALGNYSRFIRPGMVRVKSGFSIPKSETFQASNVMFSAYKDPVENRLVLVFVNYSDSDKKMTIGSIGETFNISGDQFDSYTTSAEKSLEKGEMPAESIIIEKRSVVTLVGKME</sequence>
<dbReference type="SUPFAM" id="SSF51445">
    <property type="entry name" value="(Trans)glycosidases"/>
    <property type="match status" value="1"/>
</dbReference>
<evidence type="ECO:0000313" key="3">
    <source>
        <dbReference type="Proteomes" id="UP000252733"/>
    </source>
</evidence>
<evidence type="ECO:0000313" key="2">
    <source>
        <dbReference type="EMBL" id="RCW38888.1"/>
    </source>
</evidence>
<gene>
    <name evidence="2" type="ORF">DFO77_10242</name>
</gene>
<dbReference type="Gene3D" id="2.60.40.1180">
    <property type="entry name" value="Golgi alpha-mannosidase II"/>
    <property type="match status" value="1"/>
</dbReference>
<dbReference type="AlphaFoldDB" id="A0A368VCM8"/>
<accession>A0A368VCM8</accession>
<protein>
    <submittedName>
        <fullName evidence="2">O-glycosyl hydrolase</fullName>
    </submittedName>
</protein>
<feature type="domain" description="Endo-beta-1,6-galactanase-like" evidence="1">
    <location>
        <begin position="33"/>
        <end position="394"/>
    </location>
</feature>
<evidence type="ECO:0000259" key="1">
    <source>
        <dbReference type="Pfam" id="PF14587"/>
    </source>
</evidence>
<dbReference type="PANTHER" id="PTHR42767">
    <property type="entry name" value="ENDO-BETA-1,6-GALACTANASE"/>
    <property type="match status" value="1"/>
</dbReference>
<keyword evidence="3" id="KW-1185">Reference proteome</keyword>
<dbReference type="InterPro" id="IPR039514">
    <property type="entry name" value="6GAL-like"/>
</dbReference>
<dbReference type="InterPro" id="IPR013780">
    <property type="entry name" value="Glyco_hydro_b"/>
</dbReference>
<dbReference type="GO" id="GO:0004553">
    <property type="term" value="F:hydrolase activity, hydrolyzing O-glycosyl compounds"/>
    <property type="evidence" value="ECO:0007669"/>
    <property type="project" value="InterPro"/>
</dbReference>
<organism evidence="2 3">
    <name type="scientific">Marinilabilia salmonicolor</name>
    <dbReference type="NCBI Taxonomy" id="989"/>
    <lineage>
        <taxon>Bacteria</taxon>
        <taxon>Pseudomonadati</taxon>
        <taxon>Bacteroidota</taxon>
        <taxon>Bacteroidia</taxon>
        <taxon>Marinilabiliales</taxon>
        <taxon>Marinilabiliaceae</taxon>
        <taxon>Marinilabilia</taxon>
    </lineage>
</organism>
<dbReference type="Proteomes" id="UP000252733">
    <property type="component" value="Unassembled WGS sequence"/>
</dbReference>